<feature type="transmembrane region" description="Helical" evidence="1">
    <location>
        <begin position="84"/>
        <end position="100"/>
    </location>
</feature>
<gene>
    <name evidence="2" type="ORF">GCM10011354_09120</name>
</gene>
<feature type="transmembrane region" description="Helical" evidence="1">
    <location>
        <begin position="182"/>
        <end position="199"/>
    </location>
</feature>
<organism evidence="2 3">
    <name type="scientific">Egicoccus halophilus</name>
    <dbReference type="NCBI Taxonomy" id="1670830"/>
    <lineage>
        <taxon>Bacteria</taxon>
        <taxon>Bacillati</taxon>
        <taxon>Actinomycetota</taxon>
        <taxon>Nitriliruptoria</taxon>
        <taxon>Egicoccales</taxon>
        <taxon>Egicoccaceae</taxon>
        <taxon>Egicoccus</taxon>
    </lineage>
</organism>
<protein>
    <recommendedName>
        <fullName evidence="4">DUF998 domain-containing protein</fullName>
    </recommendedName>
</protein>
<evidence type="ECO:0000313" key="3">
    <source>
        <dbReference type="Proteomes" id="UP000650511"/>
    </source>
</evidence>
<feature type="transmembrane region" description="Helical" evidence="1">
    <location>
        <begin position="12"/>
        <end position="30"/>
    </location>
</feature>
<dbReference type="AlphaFoldDB" id="A0A8J3ETR5"/>
<keyword evidence="1" id="KW-0812">Transmembrane</keyword>
<reference evidence="2" key="1">
    <citation type="journal article" date="2014" name="Int. J. Syst. Evol. Microbiol.">
        <title>Complete genome sequence of Corynebacterium casei LMG S-19264T (=DSM 44701T), isolated from a smear-ripened cheese.</title>
        <authorList>
            <consortium name="US DOE Joint Genome Institute (JGI-PGF)"/>
            <person name="Walter F."/>
            <person name="Albersmeier A."/>
            <person name="Kalinowski J."/>
            <person name="Ruckert C."/>
        </authorList>
    </citation>
    <scope>NUCLEOTIDE SEQUENCE</scope>
    <source>
        <strain evidence="2">CGMCC 1.14988</strain>
    </source>
</reference>
<sequence>MVARGSGRTLGIAAACTAFVMGGVGLAHLWRGIEVGVLMGDPAAVLDAPFYLGAVTLLRTTVLAMAAGGCLTAAWALRGRRDRNTEFVGVLGLGMAVLVLDDKFQGHEAVLGNIAGVPEAITFTAMGAVAVAVVVRYAEVVRARPDAWAAPIAIALFAASAVVDRSGHPWLNNVVETTLEVAGITALAVFGARAGLALLQQAPARNTDTCTCAVR</sequence>
<evidence type="ECO:0000313" key="2">
    <source>
        <dbReference type="EMBL" id="GGI04443.1"/>
    </source>
</evidence>
<keyword evidence="1" id="KW-1133">Transmembrane helix</keyword>
<evidence type="ECO:0000256" key="1">
    <source>
        <dbReference type="SAM" id="Phobius"/>
    </source>
</evidence>
<accession>A0A8J3ETR5</accession>
<feature type="transmembrane region" description="Helical" evidence="1">
    <location>
        <begin position="145"/>
        <end position="162"/>
    </location>
</feature>
<keyword evidence="3" id="KW-1185">Reference proteome</keyword>
<proteinExistence type="predicted"/>
<dbReference type="EMBL" id="BMHA01000003">
    <property type="protein sequence ID" value="GGI04443.1"/>
    <property type="molecule type" value="Genomic_DNA"/>
</dbReference>
<name>A0A8J3ETR5_9ACTN</name>
<dbReference type="Proteomes" id="UP000650511">
    <property type="component" value="Unassembled WGS sequence"/>
</dbReference>
<feature type="transmembrane region" description="Helical" evidence="1">
    <location>
        <begin position="120"/>
        <end position="138"/>
    </location>
</feature>
<evidence type="ECO:0008006" key="4">
    <source>
        <dbReference type="Google" id="ProtNLM"/>
    </source>
</evidence>
<comment type="caution">
    <text evidence="2">The sequence shown here is derived from an EMBL/GenBank/DDBJ whole genome shotgun (WGS) entry which is preliminary data.</text>
</comment>
<feature type="transmembrane region" description="Helical" evidence="1">
    <location>
        <begin position="50"/>
        <end position="77"/>
    </location>
</feature>
<reference evidence="2" key="2">
    <citation type="submission" date="2020-09" db="EMBL/GenBank/DDBJ databases">
        <authorList>
            <person name="Sun Q."/>
            <person name="Zhou Y."/>
        </authorList>
    </citation>
    <scope>NUCLEOTIDE SEQUENCE</scope>
    <source>
        <strain evidence="2">CGMCC 1.14988</strain>
    </source>
</reference>
<keyword evidence="1" id="KW-0472">Membrane</keyword>